<evidence type="ECO:0000256" key="1">
    <source>
        <dbReference type="SAM" id="MobiDB-lite"/>
    </source>
</evidence>
<feature type="compositionally biased region" description="Polar residues" evidence="1">
    <location>
        <begin position="184"/>
        <end position="201"/>
    </location>
</feature>
<protein>
    <submittedName>
        <fullName evidence="2">Uncharacterized protein</fullName>
    </submittedName>
</protein>
<feature type="region of interest" description="Disordered" evidence="1">
    <location>
        <begin position="1"/>
        <end position="28"/>
    </location>
</feature>
<dbReference type="EMBL" id="MLKD01000031">
    <property type="protein sequence ID" value="OQE14930.1"/>
    <property type="molecule type" value="Genomic_DNA"/>
</dbReference>
<dbReference type="OrthoDB" id="4685598at2759"/>
<gene>
    <name evidence="2" type="ORF">PENSTE_c031G01914</name>
</gene>
<accession>A0A1V6SME9</accession>
<reference evidence="3" key="1">
    <citation type="journal article" date="2017" name="Nat. Microbiol.">
        <title>Global analysis of biosynthetic gene clusters reveals vast potential of secondary metabolite production in Penicillium species.</title>
        <authorList>
            <person name="Nielsen J.C."/>
            <person name="Grijseels S."/>
            <person name="Prigent S."/>
            <person name="Ji B."/>
            <person name="Dainat J."/>
            <person name="Nielsen K.F."/>
            <person name="Frisvad J.C."/>
            <person name="Workman M."/>
            <person name="Nielsen J."/>
        </authorList>
    </citation>
    <scope>NUCLEOTIDE SEQUENCE [LARGE SCALE GENOMIC DNA]</scope>
    <source>
        <strain evidence="3">IBT 24891</strain>
    </source>
</reference>
<evidence type="ECO:0000313" key="3">
    <source>
        <dbReference type="Proteomes" id="UP000191285"/>
    </source>
</evidence>
<feature type="region of interest" description="Disordered" evidence="1">
    <location>
        <begin position="183"/>
        <end position="202"/>
    </location>
</feature>
<comment type="caution">
    <text evidence="2">The sequence shown here is derived from an EMBL/GenBank/DDBJ whole genome shotgun (WGS) entry which is preliminary data.</text>
</comment>
<name>A0A1V6SME9_9EURO</name>
<dbReference type="Proteomes" id="UP000191285">
    <property type="component" value="Unassembled WGS sequence"/>
</dbReference>
<proteinExistence type="predicted"/>
<dbReference type="AlphaFoldDB" id="A0A1V6SME9"/>
<feature type="region of interest" description="Disordered" evidence="1">
    <location>
        <begin position="126"/>
        <end position="174"/>
    </location>
</feature>
<evidence type="ECO:0000313" key="2">
    <source>
        <dbReference type="EMBL" id="OQE14930.1"/>
    </source>
</evidence>
<organism evidence="2 3">
    <name type="scientific">Penicillium steckii</name>
    <dbReference type="NCBI Taxonomy" id="303698"/>
    <lineage>
        <taxon>Eukaryota</taxon>
        <taxon>Fungi</taxon>
        <taxon>Dikarya</taxon>
        <taxon>Ascomycota</taxon>
        <taxon>Pezizomycotina</taxon>
        <taxon>Eurotiomycetes</taxon>
        <taxon>Eurotiomycetidae</taxon>
        <taxon>Eurotiales</taxon>
        <taxon>Aspergillaceae</taxon>
        <taxon>Penicillium</taxon>
    </lineage>
</organism>
<feature type="compositionally biased region" description="Basic residues" evidence="1">
    <location>
        <begin position="126"/>
        <end position="138"/>
    </location>
</feature>
<sequence>MRRAFHLTGVEENSRSKSSDGPPLSPRSNYAMASRDIQKLPAGFFLRDGFLDFKGLGDAHHPQNWTLSGRVWATFMLSLFNLVVTISSSIFSGAQESIIQEYGAKNKIAILGTSLFLVRPLGRPRRSLAARKTRRTPHKGTQGPGRQVLSHRAVSRESSGAGSSPPVPPNTSTLDQANLFELTPDSQPSRQRGSSNFQQPQHELRNSDDLLQTAQSPSLPSPECACLSILYLTLDQVRVTRDYQFPRDLHLLSETVATARTILSCEICPRRFVTAMLNAQGLGMLVVSIAEGYSKILGCLKSGHNQNNNSSTSQLLYVGIPNEADPMQSLLSLGIEVSTAEWRSLMQRVLRSEIHGTQHMNQWTIVSLINGLEERQRSWHLHPPSDDFPSIYHHTCDTSAPACLVLVSDARRMITNLEL</sequence>
<keyword evidence="3" id="KW-1185">Reference proteome</keyword>